<dbReference type="PANTHER" id="PTHR23150">
    <property type="entry name" value="SULFATASE MODIFYING FACTOR 1, 2"/>
    <property type="match status" value="1"/>
</dbReference>
<proteinExistence type="predicted"/>
<dbReference type="GO" id="GO:0004674">
    <property type="term" value="F:protein serine/threonine kinase activity"/>
    <property type="evidence" value="ECO:0007669"/>
    <property type="project" value="UniProtKB-EC"/>
</dbReference>
<evidence type="ECO:0000313" key="6">
    <source>
        <dbReference type="Proteomes" id="UP000283341"/>
    </source>
</evidence>
<protein>
    <submittedName>
        <fullName evidence="3">SUMF1/EgtB/PvdO family nonheme iron enzyme</fullName>
    </submittedName>
    <submittedName>
        <fullName evidence="2">Serine/threonine-protein kinase pkn1</fullName>
        <ecNumber evidence="2">2.7.11.1</ecNumber>
    </submittedName>
</protein>
<evidence type="ECO:0000259" key="1">
    <source>
        <dbReference type="Pfam" id="PF03781"/>
    </source>
</evidence>
<accession>A0A0P0GSJ5</accession>
<dbReference type="Proteomes" id="UP000283341">
    <property type="component" value="Unassembled WGS sequence"/>
</dbReference>
<dbReference type="EMBL" id="JAVSNH010000002">
    <property type="protein sequence ID" value="MDT4514237.1"/>
    <property type="molecule type" value="Genomic_DNA"/>
</dbReference>
<dbReference type="Gene3D" id="3.90.1580.10">
    <property type="entry name" value="paralog of FGE (formylglycine-generating enzyme)"/>
    <property type="match status" value="1"/>
</dbReference>
<dbReference type="EMBL" id="QRVJ01000040">
    <property type="protein sequence ID" value="RGS31608.1"/>
    <property type="molecule type" value="Genomic_DNA"/>
</dbReference>
<dbReference type="KEGG" id="bcel:BcellWH2_03051"/>
<dbReference type="EMBL" id="CP012801">
    <property type="protein sequence ID" value="ALJ60289.1"/>
    <property type="molecule type" value="Genomic_DNA"/>
</dbReference>
<evidence type="ECO:0000313" key="4">
    <source>
        <dbReference type="EMBL" id="RGS31608.1"/>
    </source>
</evidence>
<dbReference type="InterPro" id="IPR016187">
    <property type="entry name" value="CTDL_fold"/>
</dbReference>
<dbReference type="Proteomes" id="UP001266995">
    <property type="component" value="Unassembled WGS sequence"/>
</dbReference>
<dbReference type="Proteomes" id="UP000061809">
    <property type="component" value="Chromosome"/>
</dbReference>
<dbReference type="SUPFAM" id="SSF56436">
    <property type="entry name" value="C-type lectin-like"/>
    <property type="match status" value="1"/>
</dbReference>
<dbReference type="InterPro" id="IPR005532">
    <property type="entry name" value="SUMF_dom"/>
</dbReference>
<evidence type="ECO:0000313" key="2">
    <source>
        <dbReference type="EMBL" id="ALJ60289.1"/>
    </source>
</evidence>
<dbReference type="PATRIC" id="fig|246787.4.peg.3159"/>
<reference evidence="3" key="3">
    <citation type="submission" date="2023-08" db="EMBL/GenBank/DDBJ databases">
        <title>Reintroducing virulent viruses to syntetic microbiomes.</title>
        <authorList>
            <person name="Wilde J."/>
            <person name="Boyes R."/>
            <person name="Robinson A.V."/>
            <person name="Daisley B.A."/>
            <person name="Allen-Vercoe E."/>
        </authorList>
    </citation>
    <scope>NUCLEOTIDE SEQUENCE</scope>
    <source>
        <strain evidence="3">225I_12FAA</strain>
    </source>
</reference>
<dbReference type="PANTHER" id="PTHR23150:SF19">
    <property type="entry name" value="FORMYLGLYCINE-GENERATING ENZYME"/>
    <property type="match status" value="1"/>
</dbReference>
<keyword evidence="2" id="KW-0808">Transferase</keyword>
<reference evidence="2 5" key="1">
    <citation type="journal article" date="2015" name="Science">
        <title>Genetic determinants of in vivo fitness and diet responsiveness in multiple human gut Bacteroides.</title>
        <authorList>
            <person name="Wu M."/>
            <person name="McNulty N.P."/>
            <person name="Rodionov D.A."/>
            <person name="Khoroshkin M.S."/>
            <person name="Griffin N.W."/>
            <person name="Cheng J."/>
            <person name="Latreille P."/>
            <person name="Kerstetter R.A."/>
            <person name="Terrapon N."/>
            <person name="Henrissat B."/>
            <person name="Osterman A.L."/>
            <person name="Gordon J.I."/>
        </authorList>
    </citation>
    <scope>NUCLEOTIDE SEQUENCE [LARGE SCALE GENOMIC DNA]</scope>
    <source>
        <strain evidence="2 5">WH2</strain>
    </source>
</reference>
<feature type="domain" description="Sulfatase-modifying factor enzyme-like" evidence="1">
    <location>
        <begin position="511"/>
        <end position="715"/>
    </location>
</feature>
<evidence type="ECO:0000313" key="5">
    <source>
        <dbReference type="Proteomes" id="UP000061809"/>
    </source>
</evidence>
<keyword evidence="2" id="KW-0418">Kinase</keyword>
<sequence length="720" mass="83255">MDIHKKHVIISCTLLFLGIIFPFTISAQKSFKNSFQDLDPIQAPLIPAPSDTTQWKHFKKSLLKWREQIHEKVNYNASLYDREDFQWIRSSFNCCFLMMYDQRFYDRNNNCYTIDKILVEGQKRFGGYDIVVLWHAYPRIGLDPRNQFDFYRDMPGGLNALKEVANKLHEKGVKVYINYNPWDTGTRRESIGDIDALAMIIKAIGADGIFLDTMDRGSEEFRQKLDMSRKGVVLESELALPVEDISRHHMSWAQWFYDSPVPGILRNKWIEPRHMQHGISRWTEDKSKELQTAWMNGSGIMIWENVFGQWVGWSPRDSYILKTMYGIQHYFSEMFTSDQWEPLVNNTLATDVYASLWYDDNCQLWTLVNRSYIQKDGPLLQITLNKDWAYYDLVKGEEVFPDKSGVIEGQIIPRGIGCIVAFPKDKTPKDFDKLLSSQSLIAQEKTYNTKSVQIKASLKPVSPTKLYKSIPQDMVEIDNYEGEIPVVFNCREIGYYQSLEHDFINRGPAVPHQKITFSRHIKVNHVAIDATPVTNAQYKEFLEATGYKPRFPENFLKHWKNGEIPVGSEQHPVVYVDLDDARAYAKWAGKRLPREEEWQLAAAGKEMYKYPWGNNIQAGHCNEHTNGITTPVKAYPLGRATCGAWDMCSNTWEMTESEYNDGRNRFCILKGGSSYKAEGSDWYFDGGIQTTDFAAKQLLLYPGIDRCSTVGFRCVIDLKK</sequence>
<dbReference type="RefSeq" id="WP_026367060.1">
    <property type="nucleotide sequence ID" value="NZ_CP012801.1"/>
</dbReference>
<dbReference type="InterPro" id="IPR042095">
    <property type="entry name" value="SUMF_sf"/>
</dbReference>
<dbReference type="GO" id="GO:0120147">
    <property type="term" value="F:formylglycine-generating oxidase activity"/>
    <property type="evidence" value="ECO:0007669"/>
    <property type="project" value="TreeGrafter"/>
</dbReference>
<dbReference type="EC" id="2.7.11.1" evidence="2"/>
<dbReference type="Pfam" id="PF03781">
    <property type="entry name" value="FGE-sulfatase"/>
    <property type="match status" value="1"/>
</dbReference>
<organism evidence="2 5">
    <name type="scientific">Bacteroides cellulosilyticus</name>
    <dbReference type="NCBI Taxonomy" id="246787"/>
    <lineage>
        <taxon>Bacteria</taxon>
        <taxon>Pseudomonadati</taxon>
        <taxon>Bacteroidota</taxon>
        <taxon>Bacteroidia</taxon>
        <taxon>Bacteroidales</taxon>
        <taxon>Bacteroidaceae</taxon>
        <taxon>Bacteroides</taxon>
    </lineage>
</organism>
<evidence type="ECO:0000313" key="3">
    <source>
        <dbReference type="EMBL" id="MDT4514237.1"/>
    </source>
</evidence>
<gene>
    <name evidence="2" type="primary">pkn1_1</name>
    <name evidence="2" type="ORF">BcellWH2_03051</name>
    <name evidence="4" type="ORF">DWX97_24845</name>
    <name evidence="3" type="ORF">RO785_25060</name>
</gene>
<name>A0A0P0GSJ5_9BACE</name>
<reference evidence="4 6" key="2">
    <citation type="submission" date="2018-08" db="EMBL/GenBank/DDBJ databases">
        <title>A genome reference for cultivated species of the human gut microbiota.</title>
        <authorList>
            <person name="Zou Y."/>
            <person name="Xue W."/>
            <person name="Luo G."/>
        </authorList>
    </citation>
    <scope>NUCLEOTIDE SEQUENCE [LARGE SCALE GENOMIC DNA]</scope>
    <source>
        <strain evidence="4 6">AF22-3AC</strain>
    </source>
</reference>
<dbReference type="InterPro" id="IPR051043">
    <property type="entry name" value="Sulfatase_Mod_Factor_Kinase"/>
</dbReference>
<dbReference type="AlphaFoldDB" id="A0A0P0GSJ5"/>